<dbReference type="InterPro" id="IPR000421">
    <property type="entry name" value="FA58C"/>
</dbReference>
<dbReference type="PROSITE" id="PS50093">
    <property type="entry name" value="PKD"/>
    <property type="match status" value="1"/>
</dbReference>
<dbReference type="Pfam" id="PF07995">
    <property type="entry name" value="GSDH"/>
    <property type="match status" value="2"/>
</dbReference>
<dbReference type="Gene3D" id="2.60.40.10">
    <property type="entry name" value="Immunoglobulins"/>
    <property type="match status" value="2"/>
</dbReference>
<evidence type="ECO:0000259" key="2">
    <source>
        <dbReference type="PROSITE" id="PS50022"/>
    </source>
</evidence>
<evidence type="ECO:0000256" key="1">
    <source>
        <dbReference type="SAM" id="MobiDB-lite"/>
    </source>
</evidence>
<dbReference type="InterPro" id="IPR013783">
    <property type="entry name" value="Ig-like_fold"/>
</dbReference>
<dbReference type="InterPro" id="IPR000601">
    <property type="entry name" value="PKD_dom"/>
</dbReference>
<dbReference type="Gene3D" id="2.120.10.30">
    <property type="entry name" value="TolB, C-terminal domain"/>
    <property type="match status" value="1"/>
</dbReference>
<dbReference type="SUPFAM" id="SSF49785">
    <property type="entry name" value="Galactose-binding domain-like"/>
    <property type="match status" value="1"/>
</dbReference>
<dbReference type="OrthoDB" id="2479530at2"/>
<name>A0A6H9YPZ8_9ACTN</name>
<protein>
    <submittedName>
        <fullName evidence="4">PKD domain-containing protein</fullName>
    </submittedName>
</protein>
<evidence type="ECO:0000259" key="3">
    <source>
        <dbReference type="PROSITE" id="PS50093"/>
    </source>
</evidence>
<feature type="domain" description="PKD" evidence="3">
    <location>
        <begin position="504"/>
        <end position="584"/>
    </location>
</feature>
<keyword evidence="5" id="KW-1185">Reference proteome</keyword>
<dbReference type="Pfam" id="PF18911">
    <property type="entry name" value="PKD_4"/>
    <property type="match status" value="1"/>
</dbReference>
<dbReference type="PROSITE" id="PS50022">
    <property type="entry name" value="FA58C_3"/>
    <property type="match status" value="1"/>
</dbReference>
<feature type="region of interest" description="Disordered" evidence="1">
    <location>
        <begin position="245"/>
        <end position="277"/>
    </location>
</feature>
<evidence type="ECO:0000313" key="5">
    <source>
        <dbReference type="Proteomes" id="UP000468735"/>
    </source>
</evidence>
<feature type="domain" description="F5/8 type C" evidence="2">
    <location>
        <begin position="769"/>
        <end position="905"/>
    </location>
</feature>
<dbReference type="CDD" id="cd00146">
    <property type="entry name" value="PKD"/>
    <property type="match status" value="1"/>
</dbReference>
<dbReference type="Gene3D" id="2.60.120.260">
    <property type="entry name" value="Galactose-binding domain-like"/>
    <property type="match status" value="1"/>
</dbReference>
<accession>A0A6H9YPZ8</accession>
<dbReference type="InterPro" id="IPR008979">
    <property type="entry name" value="Galactose-bd-like_sf"/>
</dbReference>
<dbReference type="EMBL" id="WBMT01000005">
    <property type="protein sequence ID" value="KAB2349447.1"/>
    <property type="molecule type" value="Genomic_DNA"/>
</dbReference>
<dbReference type="InterPro" id="IPR022409">
    <property type="entry name" value="PKD/Chitinase_dom"/>
</dbReference>
<dbReference type="SUPFAM" id="SSF50952">
    <property type="entry name" value="Soluble quinoprotein glucose dehydrogenase"/>
    <property type="match status" value="1"/>
</dbReference>
<gene>
    <name evidence="4" type="ORF">F8566_11690</name>
</gene>
<dbReference type="InterPro" id="IPR035986">
    <property type="entry name" value="PKD_dom_sf"/>
</dbReference>
<comment type="caution">
    <text evidence="4">The sequence shown here is derived from an EMBL/GenBank/DDBJ whole genome shotgun (WGS) entry which is preliminary data.</text>
</comment>
<organism evidence="4 5">
    <name type="scientific">Actinomadura rudentiformis</name>
    <dbReference type="NCBI Taxonomy" id="359158"/>
    <lineage>
        <taxon>Bacteria</taxon>
        <taxon>Bacillati</taxon>
        <taxon>Actinomycetota</taxon>
        <taxon>Actinomycetes</taxon>
        <taxon>Streptosporangiales</taxon>
        <taxon>Thermomonosporaceae</taxon>
        <taxon>Actinomadura</taxon>
    </lineage>
</organism>
<dbReference type="Proteomes" id="UP000468735">
    <property type="component" value="Unassembled WGS sequence"/>
</dbReference>
<proteinExistence type="predicted"/>
<dbReference type="SUPFAM" id="SSF49299">
    <property type="entry name" value="PKD domain"/>
    <property type="match status" value="1"/>
</dbReference>
<dbReference type="InterPro" id="IPR011041">
    <property type="entry name" value="Quinoprot_gluc/sorb_DH_b-prop"/>
</dbReference>
<dbReference type="InterPro" id="IPR012938">
    <property type="entry name" value="Glc/Sorbosone_DH"/>
</dbReference>
<dbReference type="InterPro" id="IPR011042">
    <property type="entry name" value="6-blade_b-propeller_TolB-like"/>
</dbReference>
<evidence type="ECO:0000313" key="4">
    <source>
        <dbReference type="EMBL" id="KAB2349447.1"/>
    </source>
</evidence>
<dbReference type="PANTHER" id="PTHR19328">
    <property type="entry name" value="HEDGEHOG-INTERACTING PROTEIN"/>
    <property type="match status" value="1"/>
</dbReference>
<reference evidence="4 5" key="1">
    <citation type="submission" date="2019-09" db="EMBL/GenBank/DDBJ databases">
        <title>Actinomadura physcomitrii sp. nov., a novel actinomycete isolated from moss [Physcomitrium sphaericum (Ludw) Fuernr].</title>
        <authorList>
            <person name="Zhuang X."/>
            <person name="Liu C."/>
        </authorList>
    </citation>
    <scope>NUCLEOTIDE SEQUENCE [LARGE SCALE GENOMIC DNA]</scope>
    <source>
        <strain evidence="4 5">HMC1</strain>
    </source>
</reference>
<dbReference type="PANTHER" id="PTHR19328:SF13">
    <property type="entry name" value="HIPL1 PROTEIN"/>
    <property type="match status" value="1"/>
</dbReference>
<dbReference type="AlphaFoldDB" id="A0A6H9YPZ8"/>
<dbReference type="GO" id="GO:0005975">
    <property type="term" value="P:carbohydrate metabolic process"/>
    <property type="evidence" value="ECO:0007669"/>
    <property type="project" value="UniProtKB-ARBA"/>
</dbReference>
<dbReference type="RefSeq" id="WP_151560216.1">
    <property type="nucleotide sequence ID" value="NZ_WBMT01000005.1"/>
</dbReference>
<dbReference type="SMART" id="SM00089">
    <property type="entry name" value="PKD"/>
    <property type="match status" value="1"/>
</dbReference>
<dbReference type="Pfam" id="PF00754">
    <property type="entry name" value="F5_F8_type_C"/>
    <property type="match status" value="1"/>
</dbReference>
<sequence>MGARTSPGFIRNHHPFLAGLLVAALAATLLAVVAWRQPAGATARAAALPANFQEKELFKGKVTTPTNVEFSPDGRVFVAEKSGIIKVFDSLADTEPEIFADLRQQTFNGWDRGMLGMALHPKFPADPRVYVMYTYNGVMGGNFPRWPSSDGSNDNCPDPPGANNEGCVVAGRISVLSPAVQARAALSSAAQAGPVSERVLIEDWCQQFSSHSIGSLAFGKDGMLYAGGGDGASFNYADWGQKNNACGDPPSPAGTALTAPTGQGGALRSQDLRTTGDPATLDGTIIRVNPDTGEGVAGNPLPNGGPNMRRIIAYGLRNPFRFTLRPGTNEVWLGDVGYTTWEEINRLTEPFGTMRNFGWPCYESTPRQSAYDAANLNICENLYSAGAAAVTAPYYAYHHGAKVVPNETCGTGSSSTSGVAFYAGTTYPAQYRGALFFTDYARKCVWAMKPGTNGLPDKTKIETFATGAGGIVELQAGPNGDIFGADIMGGRIVRYVYNGVNNLPVAAIKSTVTSGALPLTVTFDGTTSSDADGDLPLTYAWDLDGDGAYDDSTDPRPSHTYTAEGTYPVGLRVTDARGAADTSTQPIVAGSTPPTATITAPNADLTWQVGDRIDFSGGGTDAEDGALTGGSLSWQMIMHHCPSDCHQHTVTGQNGESGSFVAPDHEYPSRIELRLTATDSRGLTDTKSVMLQPRTTQLTLAANPAGIPLTLLQTTRATPFTSTVIAGSTLSVSAPTATQIVARKGYEFAGWSDGGASAHNIVAPATATTLTANYRLKTNLALKRPTKTSSVEKAGFEGPKAVDGSMTTRWSSKRTDTQWIEVDLGTVKTVGFANLKWEAAYGRDYRVQTSTGGGVWTTVRTVTGGNGGDDWVSFSPVNARWVRMYGLKRATTYGYSLWEMEVYDR</sequence>